<protein>
    <submittedName>
        <fullName evidence="1">Uncharacterized protein</fullName>
    </submittedName>
</protein>
<name>A0ACB8V5V8_9EURO</name>
<dbReference type="EMBL" id="JALBCA010000002">
    <property type="protein sequence ID" value="KAI2393465.1"/>
    <property type="molecule type" value="Genomic_DNA"/>
</dbReference>
<reference evidence="1" key="1">
    <citation type="journal article" date="2022" name="bioRxiv">
        <title>Population genetic analysis of Ophidiomyces ophidiicola, the causative agent of snake fungal disease, indicates recent introductions to the USA.</title>
        <authorList>
            <person name="Ladner J.T."/>
            <person name="Palmer J.M."/>
            <person name="Ettinger C.L."/>
            <person name="Stajich J.E."/>
            <person name="Farrell T.M."/>
            <person name="Glorioso B.M."/>
            <person name="Lawson B."/>
            <person name="Price S.J."/>
            <person name="Stengle A.G."/>
            <person name="Grear D.A."/>
            <person name="Lorch J.M."/>
        </authorList>
    </citation>
    <scope>NUCLEOTIDE SEQUENCE</scope>
    <source>
        <strain evidence="1">NWHC 24266-5</strain>
    </source>
</reference>
<comment type="caution">
    <text evidence="1">The sequence shown here is derived from an EMBL/GenBank/DDBJ whole genome shotgun (WGS) entry which is preliminary data.</text>
</comment>
<evidence type="ECO:0000313" key="1">
    <source>
        <dbReference type="EMBL" id="KAI2393465.1"/>
    </source>
</evidence>
<gene>
    <name evidence="1" type="ORF">LOY88_000065</name>
</gene>
<organism evidence="1">
    <name type="scientific">Ophidiomyces ophidiicola</name>
    <dbReference type="NCBI Taxonomy" id="1387563"/>
    <lineage>
        <taxon>Eukaryota</taxon>
        <taxon>Fungi</taxon>
        <taxon>Dikarya</taxon>
        <taxon>Ascomycota</taxon>
        <taxon>Pezizomycotina</taxon>
        <taxon>Eurotiomycetes</taxon>
        <taxon>Eurotiomycetidae</taxon>
        <taxon>Onygenales</taxon>
        <taxon>Onygenaceae</taxon>
        <taxon>Ophidiomyces</taxon>
    </lineage>
</organism>
<accession>A0ACB8V5V8</accession>
<sequence>MPGMGTMNQHPPPPHGQSPAPPHRRQAEIPYTSGPPNARSSQAFTGYHPHAHTHTTGPLPPYTPHQYQPHWYSYPQMPHPPHPIPPQPYQSYSPLIVSSYPRSQHIAATLPPHSLPQHPTTSTPQAASFTSTPPPLSAVSAPVKSDAKEDAPRVQQLEVQVKGSDTSADSSPLTPCSNSQPPEVKKQTKEQQPTKAPFKPPLPWLSVPEAPFPRRLPRRRKPGYSQITQQSVALSFKVENDVNGPKPTTLALVEDFTAATPTTSHPTSEPASTQPTSPSTSVSVHTPLHGRQSSQSTTSRHIAPIIPIIPILPPSPVVHKQSPQKIEKVSESAKANGQVSADSLSEPAEDLSVKQDVKPAPISRPPPKSWADLVRTTKPSTASNSVLPSSGVVGALGSTKNESLSDVINDLGSSELEFYSSSNNMVTFFEPRGLVNTGNMCYMNSILQVLVFCVPFYNFLDRISRRAAHAFKSELPLLDAMIMFMREFRVIDSAVSTEQLRLRLKPNELEQFGPSLIPEHVYQVIRHLPRFRDMRRGHQQDAQEFLGFLFEELHEECLLAVKSSNTPSDVPTPSDLDDLSITNTSEGWLEVGHKQKPAVPRSSGHIATESPITKIFGGKIRSEFRVPGNKISVTLEPYQSLQLDIGSPQVNNIIDALKGLTRPETMHGDFSSSRGPRVSATKQIFIESLPPVLILHLKRFQYDNVTKGTQKIWKKVGYPLELEIPKEVFPQSRRNMFAAQGSGLPKYRLTGVIYHHGKSASGGHYTVELRRQDGREWIRIDDTEILRVRSDDVAFAGSEEDPKALAAALEQQKLASNGSQTNIFRHFDQDDDQDSDSGWNRVNGSGSGHGSKKSISSLANGTVSPTSGASTSKRIPSNRSATRENKVAYLLFYQQI</sequence>
<proteinExistence type="predicted"/>